<feature type="non-terminal residue" evidence="1">
    <location>
        <position position="1"/>
    </location>
</feature>
<evidence type="ECO:0000313" key="1">
    <source>
        <dbReference type="EMBL" id="MBF8151635.1"/>
    </source>
</evidence>
<sequence>LTPEIGTNNHWIIGGVDTGIVAGGQNGDSAYEEWLAAGHSGSEQDFLDALVGPSGQDGVDGTSVTVTDNGNGTVTVSDGTTDVVVSDGTDGLTPEIGTNNHWIIGGVDTGIV</sequence>
<reference evidence="1 2" key="1">
    <citation type="submission" date="2020-11" db="EMBL/GenBank/DDBJ databases">
        <title>Winogradskyella marina sp. nov., isolated from marine sediment.</title>
        <authorList>
            <person name="Bo J."/>
            <person name="Wang S."/>
            <person name="Song X."/>
            <person name="Du Z."/>
        </authorList>
    </citation>
    <scope>NUCLEOTIDE SEQUENCE [LARGE SCALE GENOMIC DNA]</scope>
    <source>
        <strain evidence="1 2">F6397</strain>
    </source>
</reference>
<feature type="non-terminal residue" evidence="1">
    <location>
        <position position="112"/>
    </location>
</feature>
<dbReference type="EMBL" id="JADOET010000064">
    <property type="protein sequence ID" value="MBF8151635.1"/>
    <property type="molecule type" value="Genomic_DNA"/>
</dbReference>
<accession>A0ABS0EQE2</accession>
<keyword evidence="2" id="KW-1185">Reference proteome</keyword>
<comment type="caution">
    <text evidence="1">The sequence shown here is derived from an EMBL/GenBank/DDBJ whole genome shotgun (WGS) entry which is preliminary data.</text>
</comment>
<name>A0ABS0EQE2_9FLAO</name>
<organism evidence="1 2">
    <name type="scientific">Winogradskyella marina</name>
    <dbReference type="NCBI Taxonomy" id="2785530"/>
    <lineage>
        <taxon>Bacteria</taxon>
        <taxon>Pseudomonadati</taxon>
        <taxon>Bacteroidota</taxon>
        <taxon>Flavobacteriia</taxon>
        <taxon>Flavobacteriales</taxon>
        <taxon>Flavobacteriaceae</taxon>
        <taxon>Winogradskyella</taxon>
    </lineage>
</organism>
<evidence type="ECO:0000313" key="2">
    <source>
        <dbReference type="Proteomes" id="UP000611215"/>
    </source>
</evidence>
<gene>
    <name evidence="1" type="ORF">ITJ86_17205</name>
</gene>
<dbReference type="Proteomes" id="UP000611215">
    <property type="component" value="Unassembled WGS sequence"/>
</dbReference>
<proteinExistence type="predicted"/>
<protein>
    <submittedName>
        <fullName evidence="1">Collagen-like protein</fullName>
    </submittedName>
</protein>